<evidence type="ECO:0000313" key="5">
    <source>
        <dbReference type="Proteomes" id="UP001611383"/>
    </source>
</evidence>
<evidence type="ECO:0000256" key="1">
    <source>
        <dbReference type="ARBA" id="ARBA00006865"/>
    </source>
</evidence>
<dbReference type="InterPro" id="IPR050546">
    <property type="entry name" value="Glycosyl_Hydrlase_16"/>
</dbReference>
<dbReference type="Pfam" id="PF00722">
    <property type="entry name" value="Glyco_hydro_16"/>
    <property type="match status" value="1"/>
</dbReference>
<name>A0ABY9WHT2_9BACT</name>
<dbReference type="Pfam" id="PF02018">
    <property type="entry name" value="CBM_4_9"/>
    <property type="match status" value="1"/>
</dbReference>
<dbReference type="InterPro" id="IPR003305">
    <property type="entry name" value="CenC_carb-bd"/>
</dbReference>
<dbReference type="SUPFAM" id="SSF49785">
    <property type="entry name" value="Galactose-binding domain-like"/>
    <property type="match status" value="1"/>
</dbReference>
<evidence type="ECO:0000256" key="2">
    <source>
        <dbReference type="ARBA" id="ARBA00022801"/>
    </source>
</evidence>
<dbReference type="InterPro" id="IPR013320">
    <property type="entry name" value="ConA-like_dom_sf"/>
</dbReference>
<dbReference type="InterPro" id="IPR000757">
    <property type="entry name" value="Beta-glucanase-like"/>
</dbReference>
<dbReference type="GO" id="GO:0016787">
    <property type="term" value="F:hydrolase activity"/>
    <property type="evidence" value="ECO:0007669"/>
    <property type="project" value="UniProtKB-KW"/>
</dbReference>
<accession>A0ABY9WHT2</accession>
<reference evidence="4 5" key="1">
    <citation type="submission" date="2019-08" db="EMBL/GenBank/DDBJ databases">
        <title>Archangium and Cystobacter genomes.</title>
        <authorList>
            <person name="Chen I.-C.K."/>
            <person name="Wielgoss S."/>
        </authorList>
    </citation>
    <scope>NUCLEOTIDE SEQUENCE [LARGE SCALE GENOMIC DNA]</scope>
    <source>
        <strain evidence="4 5">Cbm 6</strain>
    </source>
</reference>
<dbReference type="PROSITE" id="PS51762">
    <property type="entry name" value="GH16_2"/>
    <property type="match status" value="1"/>
</dbReference>
<dbReference type="PANTHER" id="PTHR10963:SF55">
    <property type="entry name" value="GLYCOSIDE HYDROLASE FAMILY 16 PROTEIN"/>
    <property type="match status" value="1"/>
</dbReference>
<dbReference type="SUPFAM" id="SSF49899">
    <property type="entry name" value="Concanavalin A-like lectins/glucanases"/>
    <property type="match status" value="1"/>
</dbReference>
<keyword evidence="2 4" id="KW-0378">Hydrolase</keyword>
<protein>
    <submittedName>
        <fullName evidence="4">Glycoside hydrolase family 16 protein</fullName>
    </submittedName>
</protein>
<evidence type="ECO:0000313" key="4">
    <source>
        <dbReference type="EMBL" id="WNG42853.1"/>
    </source>
</evidence>
<dbReference type="PANTHER" id="PTHR10963">
    <property type="entry name" value="GLYCOSYL HYDROLASE-RELATED"/>
    <property type="match status" value="1"/>
</dbReference>
<evidence type="ECO:0000259" key="3">
    <source>
        <dbReference type="PROSITE" id="PS51762"/>
    </source>
</evidence>
<dbReference type="Gene3D" id="2.60.120.260">
    <property type="entry name" value="Galactose-binding domain-like"/>
    <property type="match status" value="1"/>
</dbReference>
<dbReference type="EMBL" id="CP043494">
    <property type="protein sequence ID" value="WNG42853.1"/>
    <property type="molecule type" value="Genomic_DNA"/>
</dbReference>
<dbReference type="Gene3D" id="2.60.120.200">
    <property type="match status" value="1"/>
</dbReference>
<keyword evidence="5" id="KW-1185">Reference proteome</keyword>
<dbReference type="Proteomes" id="UP001611383">
    <property type="component" value="Chromosome"/>
</dbReference>
<sequence>MAPVFTSHQGEPPKSCLPSYFLSHPRPTCPATPSAAPGAGRLLPKQVLSGPPWMLFTLRGIGWGKCAIWPRRVSSVSCIHDASPSERSPMPSRHSSLARFWWTAALLTGALGCVDDAPSQPLEPRRAELAESNLVSNPSFETGTAGWASWQGTLLRETSTAAPGGSYVARVTRSTGTLYSLDDSPDTVPSAVAGTRYEASASVAAGSSSAVGKPLVIVLRERNASGAIVSVWESEPVSLKTTFQTLSVQATVQQTGDTLDVYLLQDNAVAGDAFLADAVNLQKVSTEPVLLWSDEFDGPAGSLPNPAVWNLETGGMWDHGRTLQQYTARPENCQLDGNGHLRIIARRERYTGEDGVTRDYTSARIQTQGLMERRYGYVEVRLKAPTGKGTWPAAWMMGSTGEWPANGEFDLFEGEGDAPTQAHGTLHAPGLAYGWDSNGGLVDMAPANVGDAWHTFGMFWDSTRVEWYVDRVKRMTYTKGSGGTWVFDQPNYVLLNLALGDIGGDPSGTTFPQVLEVDYVRWYAAPPTSP</sequence>
<organism evidence="4 5">
    <name type="scientific">Archangium minus</name>
    <dbReference type="NCBI Taxonomy" id="83450"/>
    <lineage>
        <taxon>Bacteria</taxon>
        <taxon>Pseudomonadati</taxon>
        <taxon>Myxococcota</taxon>
        <taxon>Myxococcia</taxon>
        <taxon>Myxococcales</taxon>
        <taxon>Cystobacterineae</taxon>
        <taxon>Archangiaceae</taxon>
        <taxon>Archangium</taxon>
    </lineage>
</organism>
<gene>
    <name evidence="4" type="ORF">F0U60_01145</name>
</gene>
<comment type="similarity">
    <text evidence="1">Belongs to the glycosyl hydrolase 16 family.</text>
</comment>
<dbReference type="InterPro" id="IPR008979">
    <property type="entry name" value="Galactose-bd-like_sf"/>
</dbReference>
<dbReference type="CDD" id="cd08023">
    <property type="entry name" value="GH16_laminarinase_like"/>
    <property type="match status" value="1"/>
</dbReference>
<proteinExistence type="inferred from homology"/>
<feature type="domain" description="GH16" evidence="3">
    <location>
        <begin position="280"/>
        <end position="528"/>
    </location>
</feature>